<feature type="transmembrane region" description="Helical" evidence="1">
    <location>
        <begin position="249"/>
        <end position="274"/>
    </location>
</feature>
<proteinExistence type="predicted"/>
<sequence>MEGIRERFAFSGIMMLAGAWTRILLLTLLHFLVDFYGGLLTPLLEPTLIEHLSTSLGSVTLLLGIGGIVVNASQPVSGALLPKKGFPPLLIIAPIAASLITCIGLTHSFAAVGALIIIAFLGIGLFHPEGLLAVQDLSGSRQGFGTAFFLSGGFMGYSFGSWIGGAWASKWKLSGFWFLAVPAAAGVLIVLVARLHRMGGHLNAKPLAHARHTIRFPRVLALTTLIAVNVSIIVFFVTPYLVRRFGPKAQYWGGTALLAFGVAAALGSYLWGFLSERRSRCLMIAVTQIIALPFLYLLLNVSSPNAAPVWAGALGFFVGGIFPVAVVLGRGSPGEPTRLRAGLLIGGSWGTGSVVMILAGKWI</sequence>
<feature type="transmembrane region" description="Helical" evidence="1">
    <location>
        <begin position="52"/>
        <end position="73"/>
    </location>
</feature>
<dbReference type="SUPFAM" id="SSF103473">
    <property type="entry name" value="MFS general substrate transporter"/>
    <property type="match status" value="1"/>
</dbReference>
<dbReference type="AlphaFoldDB" id="X0RNN6"/>
<dbReference type="EMBL" id="BARS01003935">
    <property type="protein sequence ID" value="GAF70398.1"/>
    <property type="molecule type" value="Genomic_DNA"/>
</dbReference>
<evidence type="ECO:0008006" key="3">
    <source>
        <dbReference type="Google" id="ProtNLM"/>
    </source>
</evidence>
<feature type="transmembrane region" description="Helical" evidence="1">
    <location>
        <begin position="307"/>
        <end position="329"/>
    </location>
</feature>
<feature type="transmembrane region" description="Helical" evidence="1">
    <location>
        <begin position="174"/>
        <end position="195"/>
    </location>
</feature>
<organism evidence="2">
    <name type="scientific">marine sediment metagenome</name>
    <dbReference type="NCBI Taxonomy" id="412755"/>
    <lineage>
        <taxon>unclassified sequences</taxon>
        <taxon>metagenomes</taxon>
        <taxon>ecological metagenomes</taxon>
    </lineage>
</organism>
<feature type="transmembrane region" description="Helical" evidence="1">
    <location>
        <begin position="85"/>
        <end position="106"/>
    </location>
</feature>
<dbReference type="Gene3D" id="1.20.1250.20">
    <property type="entry name" value="MFS general substrate transporter like domains"/>
    <property type="match status" value="2"/>
</dbReference>
<feature type="transmembrane region" description="Helical" evidence="1">
    <location>
        <begin position="112"/>
        <end position="134"/>
    </location>
</feature>
<dbReference type="GO" id="GO:0022857">
    <property type="term" value="F:transmembrane transporter activity"/>
    <property type="evidence" value="ECO:0007669"/>
    <property type="project" value="InterPro"/>
</dbReference>
<protein>
    <recommendedName>
        <fullName evidence="3">Major facilitator superfamily (MFS) profile domain-containing protein</fullName>
    </recommendedName>
</protein>
<dbReference type="Pfam" id="PF07690">
    <property type="entry name" value="MFS_1"/>
    <property type="match status" value="1"/>
</dbReference>
<accession>X0RNN6</accession>
<feature type="transmembrane region" description="Helical" evidence="1">
    <location>
        <begin position="281"/>
        <end position="301"/>
    </location>
</feature>
<evidence type="ECO:0000256" key="1">
    <source>
        <dbReference type="SAM" id="Phobius"/>
    </source>
</evidence>
<feature type="non-terminal residue" evidence="2">
    <location>
        <position position="363"/>
    </location>
</feature>
<feature type="transmembrane region" description="Helical" evidence="1">
    <location>
        <begin position="216"/>
        <end position="237"/>
    </location>
</feature>
<reference evidence="2" key="1">
    <citation type="journal article" date="2014" name="Front. Microbiol.">
        <title>High frequency of phylogenetically diverse reductive dehalogenase-homologous genes in deep subseafloor sedimentary metagenomes.</title>
        <authorList>
            <person name="Kawai M."/>
            <person name="Futagami T."/>
            <person name="Toyoda A."/>
            <person name="Takaki Y."/>
            <person name="Nishi S."/>
            <person name="Hori S."/>
            <person name="Arai W."/>
            <person name="Tsubouchi T."/>
            <person name="Morono Y."/>
            <person name="Uchiyama I."/>
            <person name="Ito T."/>
            <person name="Fujiyama A."/>
            <person name="Inagaki F."/>
            <person name="Takami H."/>
        </authorList>
    </citation>
    <scope>NUCLEOTIDE SEQUENCE</scope>
    <source>
        <strain evidence="2">Expedition CK06-06</strain>
    </source>
</reference>
<gene>
    <name evidence="2" type="ORF">S01H1_07648</name>
</gene>
<feature type="transmembrane region" description="Helical" evidence="1">
    <location>
        <begin position="146"/>
        <end position="168"/>
    </location>
</feature>
<dbReference type="PANTHER" id="PTHR43129">
    <property type="entry name" value="FOSMIDOMYCIN RESISTANCE PROTEIN"/>
    <property type="match status" value="1"/>
</dbReference>
<feature type="transmembrane region" description="Helical" evidence="1">
    <location>
        <begin position="341"/>
        <end position="360"/>
    </location>
</feature>
<feature type="transmembrane region" description="Helical" evidence="1">
    <location>
        <begin position="12"/>
        <end position="32"/>
    </location>
</feature>
<comment type="caution">
    <text evidence="2">The sequence shown here is derived from an EMBL/GenBank/DDBJ whole genome shotgun (WGS) entry which is preliminary data.</text>
</comment>
<dbReference type="InterPro" id="IPR036259">
    <property type="entry name" value="MFS_trans_sf"/>
</dbReference>
<keyword evidence="1" id="KW-1133">Transmembrane helix</keyword>
<dbReference type="GO" id="GO:0005886">
    <property type="term" value="C:plasma membrane"/>
    <property type="evidence" value="ECO:0007669"/>
    <property type="project" value="TreeGrafter"/>
</dbReference>
<keyword evidence="1" id="KW-0812">Transmembrane</keyword>
<dbReference type="PANTHER" id="PTHR43129:SF1">
    <property type="entry name" value="FOSMIDOMYCIN RESISTANCE PROTEIN"/>
    <property type="match status" value="1"/>
</dbReference>
<keyword evidence="1" id="KW-0472">Membrane</keyword>
<name>X0RNN6_9ZZZZ</name>
<evidence type="ECO:0000313" key="2">
    <source>
        <dbReference type="EMBL" id="GAF70398.1"/>
    </source>
</evidence>
<dbReference type="InterPro" id="IPR011701">
    <property type="entry name" value="MFS"/>
</dbReference>